<organism evidence="2 3">
    <name type="scientific">Babesia bigemina</name>
    <dbReference type="NCBI Taxonomy" id="5866"/>
    <lineage>
        <taxon>Eukaryota</taxon>
        <taxon>Sar</taxon>
        <taxon>Alveolata</taxon>
        <taxon>Apicomplexa</taxon>
        <taxon>Aconoidasida</taxon>
        <taxon>Piroplasmida</taxon>
        <taxon>Babesiidae</taxon>
        <taxon>Babesia</taxon>
    </lineage>
</organism>
<proteinExistence type="predicted"/>
<dbReference type="Proteomes" id="UP000033188">
    <property type="component" value="Chromosome 1"/>
</dbReference>
<reference evidence="3" key="1">
    <citation type="journal article" date="2014" name="Nucleic Acids Res.">
        <title>The evolutionary dynamics of variant antigen genes in Babesia reveal a history of genomic innovation underlying host-parasite interaction.</title>
        <authorList>
            <person name="Jackson A.P."/>
            <person name="Otto T.D."/>
            <person name="Darby A."/>
            <person name="Ramaprasad A."/>
            <person name="Xia D."/>
            <person name="Echaide I.E."/>
            <person name="Farber M."/>
            <person name="Gahlot S."/>
            <person name="Gamble J."/>
            <person name="Gupta D."/>
            <person name="Gupta Y."/>
            <person name="Jackson L."/>
            <person name="Malandrin L."/>
            <person name="Malas T.B."/>
            <person name="Moussa E."/>
            <person name="Nair M."/>
            <person name="Reid A.J."/>
            <person name="Sanders M."/>
            <person name="Sharma J."/>
            <person name="Tracey A."/>
            <person name="Quail M.A."/>
            <person name="Weir W."/>
            <person name="Wastling J.M."/>
            <person name="Hall N."/>
            <person name="Willadsen P."/>
            <person name="Lingelbach K."/>
            <person name="Shiels B."/>
            <person name="Tait A."/>
            <person name="Berriman M."/>
            <person name="Allred D.R."/>
            <person name="Pain A."/>
        </authorList>
    </citation>
    <scope>NUCLEOTIDE SEQUENCE [LARGE SCALE GENOMIC DNA]</scope>
    <source>
        <strain evidence="3">Bond</strain>
    </source>
</reference>
<evidence type="ECO:0000313" key="3">
    <source>
        <dbReference type="Proteomes" id="UP000033188"/>
    </source>
</evidence>
<name>A0A061CZI7_BABBI</name>
<dbReference type="AlphaFoldDB" id="A0A061CZI7"/>
<sequence>MKCDAKHAYGGKMIYEKQWMPIAILICIHNCCVRIGIRGKPLHHKSMQIIEAVNENTLVFNLYAKMATFGTIYSSHSARDTYEVRRKINA</sequence>
<gene>
    <name evidence="2" type="ORF">BBBOND_0103550</name>
</gene>
<dbReference type="RefSeq" id="XP_012766227.1">
    <property type="nucleotide sequence ID" value="XM_012910773.1"/>
</dbReference>
<accession>A0A061CZI7</accession>
<keyword evidence="1" id="KW-0812">Transmembrane</keyword>
<dbReference type="EMBL" id="LK391707">
    <property type="protein sequence ID" value="CDR94041.1"/>
    <property type="molecule type" value="Genomic_DNA"/>
</dbReference>
<feature type="transmembrane region" description="Helical" evidence="1">
    <location>
        <begin position="19"/>
        <end position="37"/>
    </location>
</feature>
<evidence type="ECO:0000256" key="1">
    <source>
        <dbReference type="SAM" id="Phobius"/>
    </source>
</evidence>
<dbReference type="KEGG" id="bbig:BBBOND_0103550"/>
<dbReference type="GeneID" id="24562582"/>
<evidence type="ECO:0000313" key="2">
    <source>
        <dbReference type="EMBL" id="CDR94041.1"/>
    </source>
</evidence>
<dbReference type="VEuPathDB" id="PiroplasmaDB:BBBOND_0103550"/>
<keyword evidence="1" id="KW-0472">Membrane</keyword>
<protein>
    <submittedName>
        <fullName evidence="2">Uncharacterized protein</fullName>
    </submittedName>
</protein>
<keyword evidence="1" id="KW-1133">Transmembrane helix</keyword>
<keyword evidence="3" id="KW-1185">Reference proteome</keyword>